<organism evidence="2 3">
    <name type="scientific">Eptatretus burgeri</name>
    <name type="common">Inshore hagfish</name>
    <dbReference type="NCBI Taxonomy" id="7764"/>
    <lineage>
        <taxon>Eukaryota</taxon>
        <taxon>Metazoa</taxon>
        <taxon>Chordata</taxon>
        <taxon>Craniata</taxon>
        <taxon>Vertebrata</taxon>
        <taxon>Cyclostomata</taxon>
        <taxon>Myxini</taxon>
        <taxon>Myxiniformes</taxon>
        <taxon>Myxinidae</taxon>
        <taxon>Eptatretinae</taxon>
        <taxon>Eptatretus</taxon>
    </lineage>
</organism>
<dbReference type="PANTHER" id="PTHR14778:SF2">
    <property type="entry name" value="KINETOCHORE-ASSOCIATED PROTEIN DSN1 HOMOLOG"/>
    <property type="match status" value="1"/>
</dbReference>
<feature type="compositionally biased region" description="Polar residues" evidence="1">
    <location>
        <begin position="17"/>
        <end position="36"/>
    </location>
</feature>
<feature type="compositionally biased region" description="Low complexity" evidence="1">
    <location>
        <begin position="253"/>
        <end position="267"/>
    </location>
</feature>
<evidence type="ECO:0000256" key="1">
    <source>
        <dbReference type="SAM" id="MobiDB-lite"/>
    </source>
</evidence>
<dbReference type="OMA" id="QIEHIEC"/>
<reference evidence="2" key="2">
    <citation type="submission" date="2025-09" db="UniProtKB">
        <authorList>
            <consortium name="Ensembl"/>
        </authorList>
    </citation>
    <scope>IDENTIFICATION</scope>
</reference>
<protein>
    <submittedName>
        <fullName evidence="2">Uncharacterized protein</fullName>
    </submittedName>
</protein>
<accession>A0A8C4QHP8</accession>
<reference evidence="2" key="1">
    <citation type="submission" date="2025-08" db="UniProtKB">
        <authorList>
            <consortium name="Ensembl"/>
        </authorList>
    </citation>
    <scope>IDENTIFICATION</scope>
</reference>
<name>A0A8C4QHP8_EPTBU</name>
<dbReference type="Proteomes" id="UP000694388">
    <property type="component" value="Unplaced"/>
</dbReference>
<dbReference type="GO" id="GO:0007059">
    <property type="term" value="P:chromosome segregation"/>
    <property type="evidence" value="ECO:0007669"/>
    <property type="project" value="InterPro"/>
</dbReference>
<proteinExistence type="predicted"/>
<dbReference type="PANTHER" id="PTHR14778">
    <property type="entry name" value="KINETOCHORE-ASSOCIATED PROTEIN DSN1 HOMOLOG"/>
    <property type="match status" value="1"/>
</dbReference>
<dbReference type="InterPro" id="IPR013218">
    <property type="entry name" value="Dsn1/Mis13"/>
</dbReference>
<evidence type="ECO:0000313" key="3">
    <source>
        <dbReference type="Proteomes" id="UP000694388"/>
    </source>
</evidence>
<feature type="compositionally biased region" description="Basic residues" evidence="1">
    <location>
        <begin position="98"/>
        <end position="112"/>
    </location>
</feature>
<dbReference type="AlphaFoldDB" id="A0A8C4QHP8"/>
<dbReference type="GO" id="GO:0051301">
    <property type="term" value="P:cell division"/>
    <property type="evidence" value="ECO:0007669"/>
    <property type="project" value="InterPro"/>
</dbReference>
<feature type="region of interest" description="Disordered" evidence="1">
    <location>
        <begin position="1"/>
        <end position="113"/>
    </location>
</feature>
<keyword evidence="3" id="KW-1185">Reference proteome</keyword>
<dbReference type="Ensembl" id="ENSEBUT00000016238.1">
    <property type="protein sequence ID" value="ENSEBUP00000015661.1"/>
    <property type="gene ID" value="ENSEBUG00000009843.1"/>
</dbReference>
<dbReference type="GO" id="GO:0000444">
    <property type="term" value="C:MIS12/MIND type complex"/>
    <property type="evidence" value="ECO:0007669"/>
    <property type="project" value="InterPro"/>
</dbReference>
<evidence type="ECO:0000313" key="2">
    <source>
        <dbReference type="Ensembl" id="ENSEBUP00000015661.1"/>
    </source>
</evidence>
<feature type="region of interest" description="Disordered" evidence="1">
    <location>
        <begin position="249"/>
        <end position="268"/>
    </location>
</feature>
<sequence>MEASRFGFHSAGDKPASQCSDDVASTKTSAPVTTVSARPPGESVRKNKREEEEEEEDKSEEQMVSKKKSKSPQQIEHIECQKTPVPQGADNEASKGERSRRRSSFMHSRVRKSLPPIIQHGSEFWHVIKQDIPENQRLKKLLETILEHHSQRIQTCFADTPEFDFAAYQSEAMQIEKNLAAMDEEGLFISCVKENTRLKEDILANVNTGDEEASEEIKADILNLMRQSSAWDDLLKKQQQRTLAAVSQAAQDPGLVEPGPSSSSGVGDLASVLAKKPDYEALLTSLPNLANTAELMIDRLQSCQSKLLHVTAKAGQYLQVTTGSLRK</sequence>